<evidence type="ECO:0000256" key="2">
    <source>
        <dbReference type="ARBA" id="ARBA00023136"/>
    </source>
</evidence>
<dbReference type="Pfam" id="PF04453">
    <property type="entry name" value="LptD"/>
    <property type="match status" value="1"/>
</dbReference>
<feature type="domain" description="Organic solvent tolerance-like N-terminal" evidence="6">
    <location>
        <begin position="251"/>
        <end position="403"/>
    </location>
</feature>
<evidence type="ECO:0000256" key="1">
    <source>
        <dbReference type="ARBA" id="ARBA00022729"/>
    </source>
</evidence>
<dbReference type="Gene3D" id="2.60.450.10">
    <property type="entry name" value="Lipopolysaccharide (LPS) transport protein A like domain"/>
    <property type="match status" value="1"/>
</dbReference>
<dbReference type="GO" id="GO:0015920">
    <property type="term" value="P:lipopolysaccharide transport"/>
    <property type="evidence" value="ECO:0007669"/>
    <property type="project" value="InterPro"/>
</dbReference>
<feature type="domain" description="LptD C-terminal" evidence="7">
    <location>
        <begin position="512"/>
        <end position="903"/>
    </location>
</feature>
<keyword evidence="9" id="KW-1185">Reference proteome</keyword>
<dbReference type="AlphaFoldDB" id="A0A0M4U6P8"/>
<evidence type="ECO:0000259" key="6">
    <source>
        <dbReference type="Pfam" id="PF03968"/>
    </source>
</evidence>
<dbReference type="InterPro" id="IPR007543">
    <property type="entry name" value="LptD_C"/>
</dbReference>
<comment type="function">
    <text evidence="4">Together with LptE, is involved in the assembly of lipopolysaccharide (LPS) at the surface of the outer membrane.</text>
</comment>
<dbReference type="InterPro" id="IPR020889">
    <property type="entry name" value="LipoPS_assembly_LptD"/>
</dbReference>
<dbReference type="OrthoDB" id="9760225at2"/>
<dbReference type="InterPro" id="IPR050218">
    <property type="entry name" value="LptD"/>
</dbReference>
<dbReference type="GO" id="GO:0009279">
    <property type="term" value="C:cell outer membrane"/>
    <property type="evidence" value="ECO:0007669"/>
    <property type="project" value="UniProtKB-SubCell"/>
</dbReference>
<dbReference type="GO" id="GO:1990351">
    <property type="term" value="C:transporter complex"/>
    <property type="evidence" value="ECO:0007669"/>
    <property type="project" value="TreeGrafter"/>
</dbReference>
<evidence type="ECO:0000256" key="3">
    <source>
        <dbReference type="ARBA" id="ARBA00023237"/>
    </source>
</evidence>
<proteinExistence type="inferred from homology"/>
<name>A0A0M4U6P8_9GAMM</name>
<sequence length="991" mass="110175">MLYSPLYQSIRLILFGALSLTGLTVTINANASLDIQTTKPLITPSTGVASSASKTNLIDATDTSDANIDIGTNNKDADSANAEADFSSDSAANDITEIIENNDNTPVPSLANVNTNNDSKRNNTKARVAQSAATAPTIDNSRINVNDDSIQASLTRLAEFYELKPETNNSEKNLDNENSQNTAQTIPKLGTNLNLLPSAVDSAQRCEGQWIYPTSNPNYQRAVNESGQSATNLNGIPNNQSPLFSESDYGYYDNVDYAELSGNVIIDQGTQHIEADKIVLDLSSGVAAAQGKVLFTNQATNNNSSTNQNSPNNNKTTLTEKTSQGGLIGVADNLAYSTETGQSTAYDVAFASVPLQAHGYAKRLNRPNDSQYELDNVMFSTCPPTDRKWQLEAKSIDLDTDTGRGKAYNTTFRIADVPVLYLPYFNFPIDSRRSSGFLLPSASIGSKSGLEVDVPYYLNLAPNYDATINAHVYTNRNPMLSGEFRYLTENYGEGIFNGSYLPNDKEYDGEDRSSFFYDHYWSSKTIPRLSGDAKYSYVSDADYINDFDTLGLSDNTLNLPRRARLNYYNDYVDGELKVETFQTLNAFTNNGEALEDKDKPYSRLPQLTLNYRLPWAEKFDITGVHDSAYFKKSINDGSEDEKSGVRIYNKLSAVYPIESAWGYVKPELSLQHLYTSYDQDSLEDNALNKADGNQSVFVPQASIDAGLYFYRAGSPFGAFDDTMGGYQLLSPRLKYTYSPYKDQNSIPNFNTRIASINYEQLFSDSWFLGHDRLQDLHAFTPGVNYRYIDATGVTRFDGSIAEQFYIDEGRVTLEDQKPVFNTNSSGMVWNASAQPYNNVWVDVSGAFNNSYDLNFITTELRYQPSENSLFNVGFVKRQLDDNTNQLPLSAFTASAIFPVNNNWRVLAQGQYDYRDNKVLDSLVGIDYEDCCFGFAVYGRRYYNDLNVNDKPTQAIMAEIRLNGLGSGNSRLTRLLADKVLGFEPVQTAWKD</sequence>
<reference evidence="8 9" key="1">
    <citation type="submission" date="2015-09" db="EMBL/GenBank/DDBJ databases">
        <title>Complete genome of Psychrobacter urativorans R10.10B.</title>
        <authorList>
            <person name="See-Too W.S."/>
            <person name="Chan K.G."/>
        </authorList>
    </citation>
    <scope>NUCLEOTIDE SEQUENCE [LARGE SCALE GENOMIC DNA]</scope>
    <source>
        <strain evidence="8 9">R10.10B</strain>
    </source>
</reference>
<evidence type="ECO:0000256" key="4">
    <source>
        <dbReference type="HAMAP-Rule" id="MF_01411"/>
    </source>
</evidence>
<dbReference type="InterPro" id="IPR005653">
    <property type="entry name" value="OstA-like_N"/>
</dbReference>
<protein>
    <recommendedName>
        <fullName evidence="4">LPS-assembly protein LptD</fullName>
    </recommendedName>
</protein>
<keyword evidence="3 4" id="KW-0998">Cell outer membrane</keyword>
<feature type="region of interest" description="Disordered" evidence="5">
    <location>
        <begin position="299"/>
        <end position="323"/>
    </location>
</feature>
<dbReference type="Proteomes" id="UP000059847">
    <property type="component" value="Chromosome"/>
</dbReference>
<evidence type="ECO:0000259" key="7">
    <source>
        <dbReference type="Pfam" id="PF04453"/>
    </source>
</evidence>
<organism evidence="8 9">
    <name type="scientific">Psychrobacter urativorans</name>
    <dbReference type="NCBI Taxonomy" id="45610"/>
    <lineage>
        <taxon>Bacteria</taxon>
        <taxon>Pseudomonadati</taxon>
        <taxon>Pseudomonadota</taxon>
        <taxon>Gammaproteobacteria</taxon>
        <taxon>Moraxellales</taxon>
        <taxon>Moraxellaceae</taxon>
        <taxon>Psychrobacter</taxon>
    </lineage>
</organism>
<evidence type="ECO:0000256" key="5">
    <source>
        <dbReference type="SAM" id="MobiDB-lite"/>
    </source>
</evidence>
<dbReference type="GO" id="GO:0043165">
    <property type="term" value="P:Gram-negative-bacterium-type cell outer membrane assembly"/>
    <property type="evidence" value="ECO:0007669"/>
    <property type="project" value="UniProtKB-UniRule"/>
</dbReference>
<accession>A0A0M4U6P8</accession>
<dbReference type="EMBL" id="CP012678">
    <property type="protein sequence ID" value="ALF60869.1"/>
    <property type="molecule type" value="Genomic_DNA"/>
</dbReference>
<dbReference type="Pfam" id="PF03968">
    <property type="entry name" value="LptD_N"/>
    <property type="match status" value="1"/>
</dbReference>
<comment type="subunit">
    <text evidence="4">Component of the lipopolysaccharide transport and assembly complex. Interacts with LptE and LptA.</text>
</comment>
<feature type="region of interest" description="Disordered" evidence="5">
    <location>
        <begin position="101"/>
        <end position="121"/>
    </location>
</feature>
<dbReference type="STRING" id="45610.AOC03_10715"/>
<comment type="subcellular location">
    <subcellularLocation>
        <location evidence="4">Cell outer membrane</location>
    </subcellularLocation>
</comment>
<evidence type="ECO:0000313" key="9">
    <source>
        <dbReference type="Proteomes" id="UP000059847"/>
    </source>
</evidence>
<comment type="caution">
    <text evidence="4">Lacks conserved residue(s) required for the propagation of feature annotation.</text>
</comment>
<evidence type="ECO:0000313" key="8">
    <source>
        <dbReference type="EMBL" id="ALF60869.1"/>
    </source>
</evidence>
<comment type="similarity">
    <text evidence="4">Belongs to the LptD family.</text>
</comment>
<gene>
    <name evidence="4" type="primary">lptD</name>
    <name evidence="8" type="ORF">AOC03_10715</name>
</gene>
<feature type="compositionally biased region" description="Low complexity" evidence="5">
    <location>
        <begin position="299"/>
        <end position="317"/>
    </location>
</feature>
<dbReference type="PANTHER" id="PTHR30189">
    <property type="entry name" value="LPS-ASSEMBLY PROTEIN"/>
    <property type="match status" value="1"/>
</dbReference>
<keyword evidence="1 4" id="KW-0732">Signal</keyword>
<dbReference type="HAMAP" id="MF_01411">
    <property type="entry name" value="LPS_assembly_LptD"/>
    <property type="match status" value="1"/>
</dbReference>
<keyword evidence="2 4" id="KW-0472">Membrane</keyword>
<dbReference type="KEGG" id="pur:AOC03_10715"/>
<dbReference type="RefSeq" id="WP_062536742.1">
    <property type="nucleotide sequence ID" value="NZ_CP012678.1"/>
</dbReference>
<dbReference type="PANTHER" id="PTHR30189:SF1">
    <property type="entry name" value="LPS-ASSEMBLY PROTEIN LPTD"/>
    <property type="match status" value="1"/>
</dbReference>